<dbReference type="Proteomes" id="UP000007129">
    <property type="component" value="Unassembled WGS sequence"/>
</dbReference>
<feature type="compositionally biased region" description="Basic residues" evidence="1">
    <location>
        <begin position="155"/>
        <end position="166"/>
    </location>
</feature>
<evidence type="ECO:0000313" key="3">
    <source>
        <dbReference type="Proteomes" id="UP000007129"/>
    </source>
</evidence>
<comment type="caution">
    <text evidence="2">The sequence shown here is derived from an EMBL/GenBank/DDBJ whole genome shotgun (WGS) entry which is preliminary data.</text>
</comment>
<gene>
    <name evidence="2" type="ORF">MPH_10524</name>
</gene>
<dbReference type="AlphaFoldDB" id="K2RHR5"/>
<sequence>MFWGVVGFMWLAINKGKKRKVRMERYHTDSITWRSGLVQKPNRSRWKVMGQGNVGRAEIPFVRLARIEARSRRLPLFASASSNRFKLEAVSPHIFYSSKSGIPSRAITPIELQTKEVAGFIGTLGNWAGRSRESRVEELMPRSEQNDASGDGGPKGRRPKRSYHRT</sequence>
<proteinExistence type="predicted"/>
<dbReference type="InParanoid" id="K2RHR5"/>
<evidence type="ECO:0000313" key="2">
    <source>
        <dbReference type="EMBL" id="EKG12407.1"/>
    </source>
</evidence>
<name>K2RHR5_MACPH</name>
<dbReference type="EMBL" id="AHHD01000451">
    <property type="protein sequence ID" value="EKG12407.1"/>
    <property type="molecule type" value="Genomic_DNA"/>
</dbReference>
<dbReference type="VEuPathDB" id="FungiDB:MPH_10524"/>
<dbReference type="HOGENOM" id="CLU_1603051_0_0_1"/>
<feature type="compositionally biased region" description="Basic and acidic residues" evidence="1">
    <location>
        <begin position="131"/>
        <end position="145"/>
    </location>
</feature>
<reference evidence="2 3" key="1">
    <citation type="journal article" date="2012" name="BMC Genomics">
        <title>Tools to kill: Genome of one of the most destructive plant pathogenic fungi Macrophomina phaseolina.</title>
        <authorList>
            <person name="Islam M.S."/>
            <person name="Haque M.S."/>
            <person name="Islam M.M."/>
            <person name="Emdad E.M."/>
            <person name="Halim A."/>
            <person name="Hossen Q.M.M."/>
            <person name="Hossain M.Z."/>
            <person name="Ahmed B."/>
            <person name="Rahim S."/>
            <person name="Rahman M.S."/>
            <person name="Alam M.M."/>
            <person name="Hou S."/>
            <person name="Wan X."/>
            <person name="Saito J.A."/>
            <person name="Alam M."/>
        </authorList>
    </citation>
    <scope>NUCLEOTIDE SEQUENCE [LARGE SCALE GENOMIC DNA]</scope>
    <source>
        <strain evidence="2 3">MS6</strain>
    </source>
</reference>
<feature type="region of interest" description="Disordered" evidence="1">
    <location>
        <begin position="131"/>
        <end position="166"/>
    </location>
</feature>
<evidence type="ECO:0000256" key="1">
    <source>
        <dbReference type="SAM" id="MobiDB-lite"/>
    </source>
</evidence>
<organism evidence="2 3">
    <name type="scientific">Macrophomina phaseolina (strain MS6)</name>
    <name type="common">Charcoal rot fungus</name>
    <dbReference type="NCBI Taxonomy" id="1126212"/>
    <lineage>
        <taxon>Eukaryota</taxon>
        <taxon>Fungi</taxon>
        <taxon>Dikarya</taxon>
        <taxon>Ascomycota</taxon>
        <taxon>Pezizomycotina</taxon>
        <taxon>Dothideomycetes</taxon>
        <taxon>Dothideomycetes incertae sedis</taxon>
        <taxon>Botryosphaeriales</taxon>
        <taxon>Botryosphaeriaceae</taxon>
        <taxon>Macrophomina</taxon>
    </lineage>
</organism>
<protein>
    <submittedName>
        <fullName evidence="2">Uncharacterized protein</fullName>
    </submittedName>
</protein>
<accession>K2RHR5</accession>